<dbReference type="Proteomes" id="UP000376235">
    <property type="component" value="Unassembled WGS sequence"/>
</dbReference>
<gene>
    <name evidence="2" type="ORF">SAMEA4873557_03495</name>
    <name evidence="3" type="ORF">SAMEA4873559_05142</name>
    <name evidence="1" type="ORF">SAMEA4873632_04485</name>
</gene>
<evidence type="ECO:0000313" key="2">
    <source>
        <dbReference type="EMBL" id="VGM39053.1"/>
    </source>
</evidence>
<evidence type="ECO:0000313" key="1">
    <source>
        <dbReference type="EMBL" id="VGL10283.1"/>
    </source>
</evidence>
<evidence type="ECO:0000313" key="3">
    <source>
        <dbReference type="EMBL" id="VGM46192.1"/>
    </source>
</evidence>
<organism evidence="3">
    <name type="scientific">Klebsiella pneumoniae</name>
    <dbReference type="NCBI Taxonomy" id="573"/>
    <lineage>
        <taxon>Bacteria</taxon>
        <taxon>Pseudomonadati</taxon>
        <taxon>Pseudomonadota</taxon>
        <taxon>Gammaproteobacteria</taxon>
        <taxon>Enterobacterales</taxon>
        <taxon>Enterobacteriaceae</taxon>
        <taxon>Klebsiella/Raoultella group</taxon>
        <taxon>Klebsiella</taxon>
        <taxon>Klebsiella pneumoniae complex</taxon>
    </lineage>
</organism>
<name>A0A486M5M0_KLEPN</name>
<dbReference type="EMBL" id="CAAHDD010000020">
    <property type="protein sequence ID" value="VGM46192.1"/>
    <property type="molecule type" value="Genomic_DNA"/>
</dbReference>
<accession>A0A486M5M0</accession>
<dbReference type="EMBL" id="CAAHCC010000010">
    <property type="protein sequence ID" value="VGL10283.1"/>
    <property type="molecule type" value="Genomic_DNA"/>
</dbReference>
<dbReference type="EMBL" id="CAAHDE010000006">
    <property type="protein sequence ID" value="VGM39053.1"/>
    <property type="molecule type" value="Genomic_DNA"/>
</dbReference>
<proteinExistence type="predicted"/>
<reference evidence="3 4" key="1">
    <citation type="submission" date="2019-03" db="EMBL/GenBank/DDBJ databases">
        <authorList>
            <consortium name="Pathogen Informatics"/>
        </authorList>
    </citation>
    <scope>NUCLEOTIDE SEQUENCE</scope>
    <source>
        <strain evidence="2">5012STDY7626356</strain>
        <strain evidence="3">5012STDY7626358</strain>
        <strain evidence="1 4">5012STDY7626430</strain>
    </source>
</reference>
<protein>
    <submittedName>
        <fullName evidence="3">Uncharacterized protein</fullName>
    </submittedName>
</protein>
<sequence>MRIEVVTLANTMFIARFSKEVETRIDKILTIREKIL</sequence>
<evidence type="ECO:0000313" key="4">
    <source>
        <dbReference type="Proteomes" id="UP000376235"/>
    </source>
</evidence>
<dbReference type="AlphaFoldDB" id="A0A486M5M0"/>